<dbReference type="EMBL" id="JAWDJW010008935">
    <property type="protein sequence ID" value="KAK3060002.1"/>
    <property type="molecule type" value="Genomic_DNA"/>
</dbReference>
<evidence type="ECO:0000313" key="2">
    <source>
        <dbReference type="Proteomes" id="UP001186974"/>
    </source>
</evidence>
<evidence type="ECO:0000313" key="1">
    <source>
        <dbReference type="EMBL" id="KAK3060002.1"/>
    </source>
</evidence>
<sequence length="219" mass="25689">MGFGLFCGSNGYWRADLLKQHKMDGDMLTEDIDSALRAFALGYKAVHDLNVTSYELAPTTFQAFWKQRLRWAQGWTQASFKHFKLSWTRPQDHKRNAAQRFGIFSMLFVREWSYYLVTQYTCLVLGFVITKFPKTPMELARLIYFQYPVSQWLFFISIICLVGTLWITFRVRSEFATIKMIIVFSVLYPFYLVLMATIGLFGHARQVVKYSSWNPTARS</sequence>
<keyword evidence="2" id="KW-1185">Reference proteome</keyword>
<comment type="caution">
    <text evidence="1">The sequence shown here is derived from an EMBL/GenBank/DDBJ whole genome shotgun (WGS) entry which is preliminary data.</text>
</comment>
<dbReference type="Proteomes" id="UP001186974">
    <property type="component" value="Unassembled WGS sequence"/>
</dbReference>
<gene>
    <name evidence="1" type="ORF">LTS18_009566</name>
</gene>
<proteinExistence type="predicted"/>
<name>A0ACC3D0R1_9PEZI</name>
<accession>A0ACC3D0R1</accession>
<reference evidence="1" key="1">
    <citation type="submission" date="2024-09" db="EMBL/GenBank/DDBJ databases">
        <title>Black Yeasts Isolated from many extreme environments.</title>
        <authorList>
            <person name="Coleine C."/>
            <person name="Stajich J.E."/>
            <person name="Selbmann L."/>
        </authorList>
    </citation>
    <scope>NUCLEOTIDE SEQUENCE</scope>
    <source>
        <strain evidence="1">CCFEE 5737</strain>
    </source>
</reference>
<organism evidence="1 2">
    <name type="scientific">Coniosporium uncinatum</name>
    <dbReference type="NCBI Taxonomy" id="93489"/>
    <lineage>
        <taxon>Eukaryota</taxon>
        <taxon>Fungi</taxon>
        <taxon>Dikarya</taxon>
        <taxon>Ascomycota</taxon>
        <taxon>Pezizomycotina</taxon>
        <taxon>Dothideomycetes</taxon>
        <taxon>Dothideomycetes incertae sedis</taxon>
        <taxon>Coniosporium</taxon>
    </lineage>
</organism>
<protein>
    <submittedName>
        <fullName evidence="1">Uncharacterized protein</fullName>
    </submittedName>
</protein>